<dbReference type="PANTHER" id="PTHR10778">
    <property type="entry name" value="SOLUTE CARRIER FAMILY 35 MEMBER B"/>
    <property type="match status" value="1"/>
</dbReference>
<keyword evidence="3 7" id="KW-0812">Transmembrane</keyword>
<evidence type="ECO:0000256" key="5">
    <source>
        <dbReference type="ARBA" id="ARBA00023136"/>
    </source>
</evidence>
<keyword evidence="9" id="KW-1185">Reference proteome</keyword>
<keyword evidence="4 7" id="KW-1133">Transmembrane helix</keyword>
<feature type="transmembrane region" description="Helical" evidence="7">
    <location>
        <begin position="432"/>
        <end position="452"/>
    </location>
</feature>
<evidence type="ECO:0000256" key="1">
    <source>
        <dbReference type="ARBA" id="ARBA00004141"/>
    </source>
</evidence>
<evidence type="ECO:0000256" key="6">
    <source>
        <dbReference type="SAM" id="MobiDB-lite"/>
    </source>
</evidence>
<dbReference type="PANTHER" id="PTHR10778:SF13">
    <property type="entry name" value="ADENOSINE 3'-PHOSPHO 5'-PHOSPHOSULFATE TRANSPORTER 1"/>
    <property type="match status" value="1"/>
</dbReference>
<dbReference type="Pfam" id="PF08449">
    <property type="entry name" value="UAA"/>
    <property type="match status" value="2"/>
</dbReference>
<feature type="transmembrane region" description="Helical" evidence="7">
    <location>
        <begin position="458"/>
        <end position="476"/>
    </location>
</feature>
<evidence type="ECO:0008006" key="10">
    <source>
        <dbReference type="Google" id="ProtNLM"/>
    </source>
</evidence>
<feature type="transmembrane region" description="Helical" evidence="7">
    <location>
        <begin position="696"/>
        <end position="717"/>
    </location>
</feature>
<feature type="transmembrane region" description="Helical" evidence="7">
    <location>
        <begin position="664"/>
        <end position="684"/>
    </location>
</feature>
<feature type="region of interest" description="Disordered" evidence="6">
    <location>
        <begin position="108"/>
        <end position="171"/>
    </location>
</feature>
<feature type="transmembrane region" description="Helical" evidence="7">
    <location>
        <begin position="544"/>
        <end position="568"/>
    </location>
</feature>
<organism evidence="8 9">
    <name type="scientific">Prorocentrum cordatum</name>
    <dbReference type="NCBI Taxonomy" id="2364126"/>
    <lineage>
        <taxon>Eukaryota</taxon>
        <taxon>Sar</taxon>
        <taxon>Alveolata</taxon>
        <taxon>Dinophyceae</taxon>
        <taxon>Prorocentrales</taxon>
        <taxon>Prorocentraceae</taxon>
        <taxon>Prorocentrum</taxon>
    </lineage>
</organism>
<feature type="compositionally biased region" description="Basic and acidic residues" evidence="6">
    <location>
        <begin position="156"/>
        <end position="171"/>
    </location>
</feature>
<feature type="transmembrane region" description="Helical" evidence="7">
    <location>
        <begin position="84"/>
        <end position="101"/>
    </location>
</feature>
<comment type="subcellular location">
    <subcellularLocation>
        <location evidence="1">Membrane</location>
        <topology evidence="1">Multi-pass membrane protein</topology>
    </subcellularLocation>
</comment>
<dbReference type="EMBL" id="CAUYUJ010014948">
    <property type="protein sequence ID" value="CAK0847958.1"/>
    <property type="molecule type" value="Genomic_DNA"/>
</dbReference>
<feature type="transmembrane region" description="Helical" evidence="7">
    <location>
        <begin position="330"/>
        <end position="348"/>
    </location>
</feature>
<evidence type="ECO:0000256" key="3">
    <source>
        <dbReference type="ARBA" id="ARBA00022692"/>
    </source>
</evidence>
<protein>
    <recommendedName>
        <fullName evidence="10">Adenosine 3'-phospho 5'-phosphosulfate transporter 1</fullName>
    </recommendedName>
</protein>
<evidence type="ECO:0000256" key="2">
    <source>
        <dbReference type="ARBA" id="ARBA00022448"/>
    </source>
</evidence>
<feature type="transmembrane region" description="Helical" evidence="7">
    <location>
        <begin position="399"/>
        <end position="420"/>
    </location>
</feature>
<feature type="transmembrane region" description="Helical" evidence="7">
    <location>
        <begin position="303"/>
        <end position="324"/>
    </location>
</feature>
<gene>
    <name evidence="8" type="ORF">PCOR1329_LOCUS41029</name>
</gene>
<feature type="transmembrane region" description="Helical" evidence="7">
    <location>
        <begin position="504"/>
        <end position="524"/>
    </location>
</feature>
<keyword evidence="5 7" id="KW-0472">Membrane</keyword>
<feature type="transmembrane region" description="Helical" evidence="7">
    <location>
        <begin position="219"/>
        <end position="238"/>
    </location>
</feature>
<keyword evidence="2" id="KW-0813">Transport</keyword>
<feature type="transmembrane region" description="Helical" evidence="7">
    <location>
        <begin position="181"/>
        <end position="199"/>
    </location>
</feature>
<dbReference type="Proteomes" id="UP001189429">
    <property type="component" value="Unassembled WGS sequence"/>
</dbReference>
<evidence type="ECO:0000256" key="7">
    <source>
        <dbReference type="SAM" id="Phobius"/>
    </source>
</evidence>
<reference evidence="8" key="1">
    <citation type="submission" date="2023-10" db="EMBL/GenBank/DDBJ databases">
        <authorList>
            <person name="Chen Y."/>
            <person name="Shah S."/>
            <person name="Dougan E. K."/>
            <person name="Thang M."/>
            <person name="Chan C."/>
        </authorList>
    </citation>
    <scope>NUCLEOTIDE SEQUENCE [LARGE SCALE GENOMIC DNA]</scope>
</reference>
<evidence type="ECO:0000256" key="4">
    <source>
        <dbReference type="ARBA" id="ARBA00022989"/>
    </source>
</evidence>
<comment type="caution">
    <text evidence="8">The sequence shown here is derived from an EMBL/GenBank/DDBJ whole genome shotgun (WGS) entry which is preliminary data.</text>
</comment>
<evidence type="ECO:0000313" key="8">
    <source>
        <dbReference type="EMBL" id="CAK0847958.1"/>
    </source>
</evidence>
<sequence>MAWGSQLSSATEDVSSLCLLQAQRLEMVPGVEHAGSNHRGIVLSSLDVEMSRSTGGTWDQRHVAAAAVARQFSMVREDLLEDSRFWYLMIVIIFAMSAAVVRTEVTSKADDGPAEAQSEGLGLRLQAGKDKPEDASSGTAEVIASATSPRSSSENRPSREGSESGDAHGERDIDRQVGKQVLLLLYCVVGLNLRGHGFWGIAQEYIATAKYGEESAPPMTFLVFCNRVVTSLFALLILKLRGGDAHFPGFLWSSGPAFTNCIASWCQYESLKYAPFTFVVMAKSSKLFPVLIIGSLRGKRHTLLDYTESVVIVAALVVFSLSLYGTPADSVSLLGAFLVGLCVLFDSLTPHLQDAIFVNYKKVDAVQATYAMSLMAVGGLLLVLLVTNDLVQSVAFLHARPIALLHLGVLSLSSCLSQYLISFTVKHFGPTVFTIIIVTRQVLATFCSTTLFEHNSSTLMWVAVFTIAGTVTIRSVRHISVPEASREGSTGSIVELVEGKVSRIGPLLVCALVIHVVYILYALVEEFLTLRYFGGLPEDGGELFQYPAFNVVVNHACGTLLAIFALRVRGVPAFGPHLKMTLIPLSSDYASTLLQHVCAYMIYYPTLVLMKGFKVLPVMLLGLVLRNRRYTTLDYFEGVLISVLVGIFVWDFQVQQGESFIGQSSLGILLMLICVVMQSLTSCLEDYAYQLANMDAAQMLFGLEMMSTAVGVCYLAVTRQVSSPIEFLMRYPESLLYVMVEAVASAVGAYACTLTVRLYGPAVFTLLMTSRQCVSLVLSVLVFSHSLDTAETALLVVVILVLLAASLRRVACHVGQGAPEALLGLRDELSKGCTGSTTAFQGSDRGNAFAPAARLLSREGPRAPGG</sequence>
<feature type="transmembrane region" description="Helical" evidence="7">
    <location>
        <begin position="737"/>
        <end position="756"/>
    </location>
</feature>
<proteinExistence type="predicted"/>
<feature type="transmembrane region" description="Helical" evidence="7">
    <location>
        <begin position="632"/>
        <end position="652"/>
    </location>
</feature>
<feature type="transmembrane region" description="Helical" evidence="7">
    <location>
        <begin position="789"/>
        <end position="807"/>
    </location>
</feature>
<dbReference type="InterPro" id="IPR013657">
    <property type="entry name" value="SCL35B1-4/HUT1"/>
</dbReference>
<feature type="transmembrane region" description="Helical" evidence="7">
    <location>
        <begin position="368"/>
        <end position="387"/>
    </location>
</feature>
<feature type="transmembrane region" description="Helical" evidence="7">
    <location>
        <begin position="608"/>
        <end position="625"/>
    </location>
</feature>
<accession>A0ABN9TQE6</accession>
<evidence type="ECO:0000313" key="9">
    <source>
        <dbReference type="Proteomes" id="UP001189429"/>
    </source>
</evidence>
<name>A0ABN9TQE6_9DINO</name>